<dbReference type="AlphaFoldDB" id="A0A142BPM5"/>
<reference evidence="1" key="1">
    <citation type="submission" date="2015-11" db="EMBL/GenBank/DDBJ databases">
        <title>Molecular characterization of pSinB plasmid of arsenite oxidizing, metalotolerant Sinorhizobium sp. M14 - insight into the heavy metal resistome of sinorhizobial extrachromosomal replicons.</title>
        <authorList>
            <person name="Romaniuk K."/>
            <person name="Decewicz P."/>
            <person name="Mielnicki S."/>
            <person name="Sklodowska A."/>
            <person name="Dziewit L."/>
            <person name="Drewniak L."/>
        </authorList>
    </citation>
    <scope>NUCLEOTIDE SEQUENCE</scope>
    <source>
        <strain evidence="1">M14</strain>
        <plasmid evidence="1">pSinB</plasmid>
    </source>
</reference>
<protein>
    <submittedName>
        <fullName evidence="1">Putative transposase</fullName>
    </submittedName>
</protein>
<evidence type="ECO:0000313" key="1">
    <source>
        <dbReference type="EMBL" id="AMP35033.1"/>
    </source>
</evidence>
<dbReference type="Pfam" id="PF13551">
    <property type="entry name" value="HTH_29"/>
    <property type="match status" value="1"/>
</dbReference>
<sequence length="161" mass="17183">MAGIGNLQRIKVLSKVVAGRMTMVTAAHVLDLSTRQVRRLLARMTTGGAASIRHKAIGRPSNNRIGDGVRDYSVAMVRERYADFGPTLASVSPGRNRRAAVLCSLADGTVPDTGTLVDVVACFRAAMVASDRVLYSPKVPRCLEQLSKPEAALLSKTNCCA</sequence>
<proteinExistence type="predicted"/>
<name>A0A142BPM5_9HYPH</name>
<keyword evidence="1" id="KW-0614">Plasmid</keyword>
<organism evidence="1">
    <name type="scientific">Sinorhizobium sp. M14</name>
    <dbReference type="NCBI Taxonomy" id="430451"/>
    <lineage>
        <taxon>Bacteria</taxon>
        <taxon>Pseudomonadati</taxon>
        <taxon>Pseudomonadota</taxon>
        <taxon>Alphaproteobacteria</taxon>
        <taxon>Hyphomicrobiales</taxon>
        <taxon>Rhizobiaceae</taxon>
        <taxon>Sinorhizobium/Ensifer group</taxon>
        <taxon>Sinorhizobium</taxon>
    </lineage>
</organism>
<accession>A0A142BPM5</accession>
<geneLocation type="plasmid" evidence="1">
    <name>pSinB</name>
</geneLocation>
<dbReference type="EMBL" id="KU140623">
    <property type="protein sequence ID" value="AMP35033.1"/>
    <property type="molecule type" value="Genomic_DNA"/>
</dbReference>
<gene>
    <name evidence="1" type="ORF">pSinB_174</name>
</gene>